<dbReference type="Proteomes" id="UP000005240">
    <property type="component" value="Unassembled WGS sequence"/>
</dbReference>
<dbReference type="PANTHER" id="PTHR46169:SF15">
    <property type="entry name" value="INNER CENTROMERE PROTEIN A-LIKE ISOFORM X1-RELATED"/>
    <property type="match status" value="1"/>
</dbReference>
<evidence type="ECO:0000256" key="1">
    <source>
        <dbReference type="SAM" id="MobiDB-lite"/>
    </source>
</evidence>
<reference evidence="2" key="2">
    <citation type="submission" date="2016-05" db="EMBL/GenBank/DDBJ databases">
        <title>Comparative analysis highlights variable genome content of wheat rusts and divergence of the mating loci.</title>
        <authorList>
            <person name="Cuomo C.A."/>
            <person name="Bakkeren G."/>
            <person name="Szabo L."/>
            <person name="Khalil H."/>
            <person name="Joly D."/>
            <person name="Goldberg J."/>
            <person name="Young S."/>
            <person name="Zeng Q."/>
            <person name="Fellers J."/>
        </authorList>
    </citation>
    <scope>NUCLEOTIDE SEQUENCE [LARGE SCALE GENOMIC DNA]</scope>
    <source>
        <strain evidence="2">1-1 BBBD Race 1</strain>
    </source>
</reference>
<organism evidence="2">
    <name type="scientific">Puccinia triticina (isolate 1-1 / race 1 (BBBD))</name>
    <name type="common">Brown leaf rust fungus</name>
    <dbReference type="NCBI Taxonomy" id="630390"/>
    <lineage>
        <taxon>Eukaryota</taxon>
        <taxon>Fungi</taxon>
        <taxon>Dikarya</taxon>
        <taxon>Basidiomycota</taxon>
        <taxon>Pucciniomycotina</taxon>
        <taxon>Pucciniomycetes</taxon>
        <taxon>Pucciniales</taxon>
        <taxon>Pucciniaceae</taxon>
        <taxon>Puccinia</taxon>
    </lineage>
</organism>
<evidence type="ECO:0008006" key="5">
    <source>
        <dbReference type="Google" id="ProtNLM"/>
    </source>
</evidence>
<sequence length="438" mass="49522">MCDCIFRFHEEEDNSSSTDDKEELPADISERSNGELAEDDELTLADLKYVEDEKDDDVYTSESCCRSLAKFRAIATKLKKSPNSKSRFIQLCRETQCQKPHNVERDVPTRWNSTYLQLLSIFRCENTIVTWQRDKQFGTPRNLHVNQEDLDLAADLVQILKPFYKMTLQLLMKALARVAEVVVMIDQITATLSAVIANKDGKYPAALRNACCFGLQITNKYYSLTDCAPIYRIAMVLHPSFKDEYFKLAKWPKSWISEAIDLTCKMYNTWYKPSNTITAPKPPRKGPIKPQTGVLARLGAAAVARSSKALSDPVDIWLSGGLYLEDGKPINGLEWCAEQKRSGNNHHGLLQMALDVMCCPATTVDVKHTFSFGRDVVLAKRHKLNAKLVGRGMVLSFYSKNDKIEPLALHKHMEKMKDKSKGRMKARGATEVNVVTVD</sequence>
<accession>A0A180G8J1</accession>
<dbReference type="InterPro" id="IPR052717">
    <property type="entry name" value="Vacuolar_transposase_reg"/>
</dbReference>
<reference evidence="2" key="1">
    <citation type="submission" date="2009-11" db="EMBL/GenBank/DDBJ databases">
        <authorList>
            <consortium name="The Broad Institute Genome Sequencing Platform"/>
            <person name="Ward D."/>
            <person name="Feldgarden M."/>
            <person name="Earl A."/>
            <person name="Young S.K."/>
            <person name="Zeng Q."/>
            <person name="Koehrsen M."/>
            <person name="Alvarado L."/>
            <person name="Berlin A."/>
            <person name="Bochicchio J."/>
            <person name="Borenstein D."/>
            <person name="Chapman S.B."/>
            <person name="Chen Z."/>
            <person name="Engels R."/>
            <person name="Freedman E."/>
            <person name="Gellesch M."/>
            <person name="Goldberg J."/>
            <person name="Griggs A."/>
            <person name="Gujja S."/>
            <person name="Heilman E."/>
            <person name="Heiman D."/>
            <person name="Hepburn T."/>
            <person name="Howarth C."/>
            <person name="Jen D."/>
            <person name="Larson L."/>
            <person name="Lewis B."/>
            <person name="Mehta T."/>
            <person name="Park D."/>
            <person name="Pearson M."/>
            <person name="Roberts A."/>
            <person name="Saif S."/>
            <person name="Shea T."/>
            <person name="Shenoy N."/>
            <person name="Sisk P."/>
            <person name="Stolte C."/>
            <person name="Sykes S."/>
            <person name="Thomson T."/>
            <person name="Walk T."/>
            <person name="White J."/>
            <person name="Yandava C."/>
            <person name="Izard J."/>
            <person name="Baranova O.V."/>
            <person name="Blanton J.M."/>
            <person name="Tanner A.C."/>
            <person name="Dewhirst F.E."/>
            <person name="Haas B."/>
            <person name="Nusbaum C."/>
            <person name="Birren B."/>
        </authorList>
    </citation>
    <scope>NUCLEOTIDE SEQUENCE [LARGE SCALE GENOMIC DNA]</scope>
    <source>
        <strain evidence="2">1-1 BBBD Race 1</strain>
    </source>
</reference>
<dbReference type="PANTHER" id="PTHR46169">
    <property type="entry name" value="DNA REPLICATION-RELATED ELEMENT FACTOR, ISOFORM A"/>
    <property type="match status" value="1"/>
</dbReference>
<dbReference type="SUPFAM" id="SSF53098">
    <property type="entry name" value="Ribonuclease H-like"/>
    <property type="match status" value="1"/>
</dbReference>
<reference evidence="3 4" key="3">
    <citation type="journal article" date="2017" name="G3 (Bethesda)">
        <title>Comparative analysis highlights variable genome content of wheat rusts and divergence of the mating loci.</title>
        <authorList>
            <person name="Cuomo C.A."/>
            <person name="Bakkeren G."/>
            <person name="Khalil H.B."/>
            <person name="Panwar V."/>
            <person name="Joly D."/>
            <person name="Linning R."/>
            <person name="Sakthikumar S."/>
            <person name="Song X."/>
            <person name="Adiconis X."/>
            <person name="Fan L."/>
            <person name="Goldberg J.M."/>
            <person name="Levin J.Z."/>
            <person name="Young S."/>
            <person name="Zeng Q."/>
            <person name="Anikster Y."/>
            <person name="Bruce M."/>
            <person name="Wang M."/>
            <person name="Yin C."/>
            <person name="McCallum B."/>
            <person name="Szabo L.J."/>
            <person name="Hulbert S."/>
            <person name="Chen X."/>
            <person name="Fellers J.P."/>
        </authorList>
    </citation>
    <scope>NUCLEOTIDE SEQUENCE</scope>
    <source>
        <strain evidence="3">isolate 1-1 / race 1 (BBBD)</strain>
        <strain evidence="4">Isolate 1-1 / race 1 (BBBD)</strain>
    </source>
</reference>
<dbReference type="GO" id="GO:0006357">
    <property type="term" value="P:regulation of transcription by RNA polymerase II"/>
    <property type="evidence" value="ECO:0007669"/>
    <property type="project" value="TreeGrafter"/>
</dbReference>
<evidence type="ECO:0000313" key="4">
    <source>
        <dbReference type="Proteomes" id="UP000005240"/>
    </source>
</evidence>
<name>A0A180G8J1_PUCT1</name>
<keyword evidence="4" id="KW-1185">Reference proteome</keyword>
<dbReference type="OrthoDB" id="3359487at2759"/>
<dbReference type="AlphaFoldDB" id="A0A180G8J1"/>
<dbReference type="VEuPathDB" id="FungiDB:PTTG_08820"/>
<reference evidence="3" key="4">
    <citation type="submission" date="2025-05" db="UniProtKB">
        <authorList>
            <consortium name="EnsemblFungi"/>
        </authorList>
    </citation>
    <scope>IDENTIFICATION</scope>
    <source>
        <strain evidence="3">isolate 1-1 / race 1 (BBBD)</strain>
    </source>
</reference>
<feature type="region of interest" description="Disordered" evidence="1">
    <location>
        <begin position="11"/>
        <end position="35"/>
    </location>
</feature>
<dbReference type="EnsemblFungi" id="PTTG_08820-t43_1">
    <property type="protein sequence ID" value="PTTG_08820-t43_1-p1"/>
    <property type="gene ID" value="PTTG_08820"/>
</dbReference>
<evidence type="ECO:0000313" key="2">
    <source>
        <dbReference type="EMBL" id="OAV88858.1"/>
    </source>
</evidence>
<evidence type="ECO:0000313" key="3">
    <source>
        <dbReference type="EnsemblFungi" id="PTTG_08820-t43_1-p1"/>
    </source>
</evidence>
<dbReference type="EMBL" id="ADAS02000151">
    <property type="protein sequence ID" value="OAV88858.1"/>
    <property type="molecule type" value="Genomic_DNA"/>
</dbReference>
<dbReference type="STRING" id="630390.A0A180G8J1"/>
<protein>
    <recommendedName>
        <fullName evidence="5">HAT C-terminal dimerisation domain-containing protein</fullName>
    </recommendedName>
</protein>
<dbReference type="InterPro" id="IPR012337">
    <property type="entry name" value="RNaseH-like_sf"/>
</dbReference>
<gene>
    <name evidence="2" type="ORF">PTTG_08820</name>
</gene>
<proteinExistence type="predicted"/>
<dbReference type="GO" id="GO:0005634">
    <property type="term" value="C:nucleus"/>
    <property type="evidence" value="ECO:0007669"/>
    <property type="project" value="TreeGrafter"/>
</dbReference>